<dbReference type="EMBL" id="SGPL01000160">
    <property type="protein sequence ID" value="THH16402.1"/>
    <property type="molecule type" value="Genomic_DNA"/>
</dbReference>
<evidence type="ECO:0000313" key="2">
    <source>
        <dbReference type="Proteomes" id="UP000310158"/>
    </source>
</evidence>
<proteinExistence type="predicted"/>
<comment type="caution">
    <text evidence="1">The sequence shown here is derived from an EMBL/GenBank/DDBJ whole genome shotgun (WGS) entry which is preliminary data.</text>
</comment>
<dbReference type="AlphaFoldDB" id="A0A4S4LVB9"/>
<name>A0A4S4LVB9_9AGAM</name>
<gene>
    <name evidence="1" type="ORF">EW146_g4242</name>
</gene>
<sequence>MHFPRTGSFPSFGRACAERTLPQLISASVRRNLCHPFLLTCLFCPFLIQRTSNTHRPRPLQLFSIYLDPAHAIQISPDKPALALWRRRRTHRSSVFHSTVFFWNPYTQSKGLAFPAILHASPAHPNAHGLAFPSSADSVSPCPSTAPKGPVSRRPPISLFSGTRASKQIVQLFFSISSLSSLIPVRRPPCHMTSSPSHRQLALPIPRWTPTRLPIPSMHSTVAPGCLGSSPALNPLLVLCFAPSPFLTQVRLVPRTFLASSLSTSAATHRQMMDCSVLGLHGIPMRFASVHKTILGIPSFLLTSADSLMQHNYTRISTLIMMLALPSWERPLRYRD</sequence>
<keyword evidence="2" id="KW-1185">Reference proteome</keyword>
<reference evidence="1 2" key="1">
    <citation type="submission" date="2019-02" db="EMBL/GenBank/DDBJ databases">
        <title>Genome sequencing of the rare red list fungi Bondarzewia mesenterica.</title>
        <authorList>
            <person name="Buettner E."/>
            <person name="Kellner H."/>
        </authorList>
    </citation>
    <scope>NUCLEOTIDE SEQUENCE [LARGE SCALE GENOMIC DNA]</scope>
    <source>
        <strain evidence="1 2">DSM 108281</strain>
    </source>
</reference>
<protein>
    <submittedName>
        <fullName evidence="1">Uncharacterized protein</fullName>
    </submittedName>
</protein>
<accession>A0A4S4LVB9</accession>
<organism evidence="1 2">
    <name type="scientific">Bondarzewia mesenterica</name>
    <dbReference type="NCBI Taxonomy" id="1095465"/>
    <lineage>
        <taxon>Eukaryota</taxon>
        <taxon>Fungi</taxon>
        <taxon>Dikarya</taxon>
        <taxon>Basidiomycota</taxon>
        <taxon>Agaricomycotina</taxon>
        <taxon>Agaricomycetes</taxon>
        <taxon>Russulales</taxon>
        <taxon>Bondarzewiaceae</taxon>
        <taxon>Bondarzewia</taxon>
    </lineage>
</organism>
<dbReference type="Proteomes" id="UP000310158">
    <property type="component" value="Unassembled WGS sequence"/>
</dbReference>
<evidence type="ECO:0000313" key="1">
    <source>
        <dbReference type="EMBL" id="THH16402.1"/>
    </source>
</evidence>